<comment type="cofactor">
    <cofactor evidence="1">
        <name>Mn(2+)</name>
        <dbReference type="ChEBI" id="CHEBI:29035"/>
    </cofactor>
    <text evidence="1">The Mn(2+) ion enhances activity.</text>
</comment>
<keyword evidence="1" id="KW-0464">Manganese</keyword>
<dbReference type="InterPro" id="IPR011650">
    <property type="entry name" value="Peptidase_M20_dimer"/>
</dbReference>
<dbReference type="PANTHER" id="PTHR11014:SF98">
    <property type="entry name" value="N-ACETYLDIAMINOPIMELATE DEACETYLASE"/>
    <property type="match status" value="1"/>
</dbReference>
<dbReference type="Pfam" id="PF07687">
    <property type="entry name" value="M20_dimer"/>
    <property type="match status" value="1"/>
</dbReference>
<feature type="binding site" evidence="1">
    <location>
        <position position="366"/>
    </location>
    <ligand>
        <name>Mn(2+)</name>
        <dbReference type="ChEBI" id="CHEBI:29035"/>
        <label>2</label>
    </ligand>
</feature>
<dbReference type="SUPFAM" id="SSF55031">
    <property type="entry name" value="Bacterial exopeptidase dimerisation domain"/>
    <property type="match status" value="1"/>
</dbReference>
<dbReference type="RefSeq" id="WP_003506402.1">
    <property type="nucleotide sequence ID" value="NZ_CABKPP010000001.1"/>
</dbReference>
<dbReference type="InterPro" id="IPR036264">
    <property type="entry name" value="Bact_exopeptidase_dim_dom"/>
</dbReference>
<sequence>MRASLSNPKIRETLRELLPKVRKLRREIHANPEQGYGETATTSRIKQFLEEYGVPFCNFGHMTGGYAWIDCGKEHTAGFRADIDALPIEEKNEIDFKSVNPGVMHACGHDMHASVAAGLAVILWKFRQLLRVNILIVFQPAEECNPTGGAKAVIGQGLFEQFGVEEFYGLHMWPELKVGEIAVKPGPIMASSDKLLIRVTGKKAHAAEPQKGVDAISIAAEIINAVEHKIRREISPFETVLISIGSIRTSGRYNIICDQVLIEGTIRSMNPDIRQFVHKRIKELAGNIAAAYRGTTGVTIEDGYAVVDNNRRITEKFINAAGRILGAESVHTDISPSLIGEDFSFYSQKLPSMYFFMGCESEYPLHNEKFLPKESTLDEAITLMAGYFTEFV</sequence>
<name>A0AAW5EYZ4_CLOSY</name>
<dbReference type="GO" id="GO:0050118">
    <property type="term" value="F:N-acetyldiaminopimelate deacetylase activity"/>
    <property type="evidence" value="ECO:0007669"/>
    <property type="project" value="TreeGrafter"/>
</dbReference>
<feature type="binding site" evidence="1">
    <location>
        <position position="109"/>
    </location>
    <ligand>
        <name>Mn(2+)</name>
        <dbReference type="ChEBI" id="CHEBI:29035"/>
        <label>2</label>
    </ligand>
</feature>
<dbReference type="PIRSF" id="PIRSF005962">
    <property type="entry name" value="Pept_M20D_amidohydro"/>
    <property type="match status" value="1"/>
</dbReference>
<keyword evidence="1" id="KW-0479">Metal-binding</keyword>
<proteinExistence type="predicted"/>
<feature type="binding site" evidence="1">
    <location>
        <position position="171"/>
    </location>
    <ligand>
        <name>Mn(2+)</name>
        <dbReference type="ChEBI" id="CHEBI:29035"/>
        <label>2</label>
    </ligand>
</feature>
<dbReference type="InterPro" id="IPR017439">
    <property type="entry name" value="Amidohydrolase"/>
</dbReference>
<dbReference type="NCBIfam" id="TIGR01891">
    <property type="entry name" value="amidohydrolases"/>
    <property type="match status" value="1"/>
</dbReference>
<dbReference type="Gene3D" id="3.30.70.360">
    <property type="match status" value="1"/>
</dbReference>
<comment type="caution">
    <text evidence="3">The sequence shown here is derived from an EMBL/GenBank/DDBJ whole genome shotgun (WGS) entry which is preliminary data.</text>
</comment>
<evidence type="ECO:0000313" key="3">
    <source>
        <dbReference type="EMBL" id="MCK0084478.1"/>
    </source>
</evidence>
<dbReference type="Gene3D" id="3.40.630.10">
    <property type="entry name" value="Zn peptidases"/>
    <property type="match status" value="1"/>
</dbReference>
<feature type="binding site" evidence="1">
    <location>
        <position position="143"/>
    </location>
    <ligand>
        <name>Mn(2+)</name>
        <dbReference type="ChEBI" id="CHEBI:29035"/>
        <label>2</label>
    </ligand>
</feature>
<gene>
    <name evidence="3" type="ORF">K5I21_01020</name>
</gene>
<feature type="binding site" evidence="1">
    <location>
        <position position="107"/>
    </location>
    <ligand>
        <name>Mn(2+)</name>
        <dbReference type="ChEBI" id="CHEBI:29035"/>
        <label>2</label>
    </ligand>
</feature>
<dbReference type="PANTHER" id="PTHR11014">
    <property type="entry name" value="PEPTIDASE M20 FAMILY MEMBER"/>
    <property type="match status" value="1"/>
</dbReference>
<reference evidence="3" key="1">
    <citation type="journal article" date="2022" name="Cell Host Microbe">
        <title>Colonization of the live biotherapeutic product VE303 and modulation of the microbiota and metabolites in healthy volunteers.</title>
        <authorList>
            <person name="Dsouza M."/>
            <person name="Menon R."/>
            <person name="Crossette E."/>
            <person name="Bhattarai S.K."/>
            <person name="Schneider J."/>
            <person name="Kim Y.G."/>
            <person name="Reddy S."/>
            <person name="Caballero S."/>
            <person name="Felix C."/>
            <person name="Cornacchione L."/>
            <person name="Hendrickson J."/>
            <person name="Watson A.R."/>
            <person name="Minot S.S."/>
            <person name="Greenfield N."/>
            <person name="Schopf L."/>
            <person name="Szabady R."/>
            <person name="Patarroyo J."/>
            <person name="Smith W."/>
            <person name="Harrison P."/>
            <person name="Kuijper E.J."/>
            <person name="Kelly C.P."/>
            <person name="Olle B."/>
            <person name="Bobilev D."/>
            <person name="Silber J.L."/>
            <person name="Bucci V."/>
            <person name="Roberts B."/>
            <person name="Faith J."/>
            <person name="Norman J.M."/>
        </authorList>
    </citation>
    <scope>NUCLEOTIDE SEQUENCE</scope>
    <source>
        <strain evidence="3">VE303-04</strain>
    </source>
</reference>
<evidence type="ECO:0000259" key="2">
    <source>
        <dbReference type="Pfam" id="PF07687"/>
    </source>
</evidence>
<dbReference type="SUPFAM" id="SSF53187">
    <property type="entry name" value="Zn-dependent exopeptidases"/>
    <property type="match status" value="1"/>
</dbReference>
<feature type="domain" description="Peptidase M20 dimerisation" evidence="2">
    <location>
        <begin position="197"/>
        <end position="292"/>
    </location>
</feature>
<accession>A0AAW5EYZ4</accession>
<dbReference type="Pfam" id="PF01546">
    <property type="entry name" value="Peptidase_M20"/>
    <property type="match status" value="1"/>
</dbReference>
<dbReference type="GO" id="GO:0046872">
    <property type="term" value="F:metal ion binding"/>
    <property type="evidence" value="ECO:0007669"/>
    <property type="project" value="UniProtKB-KW"/>
</dbReference>
<organism evidence="3 4">
    <name type="scientific">Clostridium symbiosum</name>
    <name type="common">Bacteroides symbiosus</name>
    <dbReference type="NCBI Taxonomy" id="1512"/>
    <lineage>
        <taxon>Bacteria</taxon>
        <taxon>Bacillati</taxon>
        <taxon>Bacillota</taxon>
        <taxon>Clostridia</taxon>
        <taxon>Lachnospirales</taxon>
        <taxon>Lachnospiraceae</taxon>
        <taxon>Otoolea</taxon>
    </lineage>
</organism>
<evidence type="ECO:0000313" key="4">
    <source>
        <dbReference type="Proteomes" id="UP001203136"/>
    </source>
</evidence>
<dbReference type="GO" id="GO:0019877">
    <property type="term" value="P:diaminopimelate biosynthetic process"/>
    <property type="evidence" value="ECO:0007669"/>
    <property type="project" value="TreeGrafter"/>
</dbReference>
<dbReference type="AlphaFoldDB" id="A0AAW5EYZ4"/>
<protein>
    <submittedName>
        <fullName evidence="3">M20 family metallopeptidase</fullName>
    </submittedName>
</protein>
<evidence type="ECO:0000256" key="1">
    <source>
        <dbReference type="PIRSR" id="PIRSR005962-1"/>
    </source>
</evidence>
<dbReference type="InterPro" id="IPR002933">
    <property type="entry name" value="Peptidase_M20"/>
</dbReference>
<dbReference type="Proteomes" id="UP001203136">
    <property type="component" value="Unassembled WGS sequence"/>
</dbReference>
<dbReference type="EMBL" id="JAINVB010000001">
    <property type="protein sequence ID" value="MCK0084478.1"/>
    <property type="molecule type" value="Genomic_DNA"/>
</dbReference>
<dbReference type="CDD" id="cd03886">
    <property type="entry name" value="M20_Acy1"/>
    <property type="match status" value="1"/>
</dbReference>